<feature type="domain" description="CR-type" evidence="9">
    <location>
        <begin position="228"/>
        <end position="306"/>
    </location>
</feature>
<keyword evidence="1 6" id="KW-0479">Metal-binding</keyword>
<feature type="zinc finger region" description="CR-type" evidence="6">
    <location>
        <begin position="228"/>
        <end position="306"/>
    </location>
</feature>
<dbReference type="FunFam" id="2.10.230.10:FF:000002">
    <property type="entry name" value="Molecular chaperone DnaJ"/>
    <property type="match status" value="1"/>
</dbReference>
<feature type="compositionally biased region" description="Low complexity" evidence="7">
    <location>
        <begin position="68"/>
        <end position="82"/>
    </location>
</feature>
<dbReference type="GO" id="GO:0005524">
    <property type="term" value="F:ATP binding"/>
    <property type="evidence" value="ECO:0007669"/>
    <property type="project" value="InterPro"/>
</dbReference>
<dbReference type="CDD" id="cd10719">
    <property type="entry name" value="DnaJ_zf"/>
    <property type="match status" value="1"/>
</dbReference>
<keyword evidence="11" id="KW-1185">Reference proteome</keyword>
<dbReference type="CDD" id="cd10747">
    <property type="entry name" value="DnaJ_C"/>
    <property type="match status" value="1"/>
</dbReference>
<dbReference type="CDD" id="cd06257">
    <property type="entry name" value="DnaJ"/>
    <property type="match status" value="1"/>
</dbReference>
<dbReference type="InterPro" id="IPR002939">
    <property type="entry name" value="DnaJ_C"/>
</dbReference>
<dbReference type="PROSITE" id="PS50076">
    <property type="entry name" value="DNAJ_2"/>
    <property type="match status" value="1"/>
</dbReference>
<dbReference type="InterPro" id="IPR018253">
    <property type="entry name" value="DnaJ_domain_CS"/>
</dbReference>
<dbReference type="PANTHER" id="PTHR43096">
    <property type="entry name" value="DNAJ HOMOLOG 1, MITOCHONDRIAL-RELATED"/>
    <property type="match status" value="1"/>
</dbReference>
<dbReference type="EMBL" id="GL883021">
    <property type="protein sequence ID" value="EGG17038.1"/>
    <property type="molecule type" value="Genomic_DNA"/>
</dbReference>
<keyword evidence="5" id="KW-0143">Chaperone</keyword>
<dbReference type="GO" id="GO:0008270">
    <property type="term" value="F:zinc ion binding"/>
    <property type="evidence" value="ECO:0007669"/>
    <property type="project" value="UniProtKB-KW"/>
</dbReference>
<dbReference type="NCBIfam" id="NF008035">
    <property type="entry name" value="PRK10767.1"/>
    <property type="match status" value="1"/>
</dbReference>
<dbReference type="STRING" id="1054147.F4Q4M9"/>
<evidence type="ECO:0000256" key="2">
    <source>
        <dbReference type="ARBA" id="ARBA00022737"/>
    </source>
</evidence>
<dbReference type="AlphaFoldDB" id="F4Q4M9"/>
<dbReference type="InterPro" id="IPR001623">
    <property type="entry name" value="DnaJ_domain"/>
</dbReference>
<dbReference type="Gene3D" id="2.60.260.20">
    <property type="entry name" value="Urease metallochaperone UreE, N-terminal domain"/>
    <property type="match status" value="2"/>
</dbReference>
<dbReference type="OMA" id="MATDYYA"/>
<evidence type="ECO:0000256" key="7">
    <source>
        <dbReference type="SAM" id="MobiDB-lite"/>
    </source>
</evidence>
<sequence length="478" mass="52744">MNKVIVGGATNLYQKKLVSAVFTVTAPTLRSYTTATTKKSNNQQQQQQQQQTIKCTKCKAHNHHHHQSSSNYLFNNNNNNNENNKRFFRSTSPQLEEKRDLYEVLDVPKSATKQDIKKAFYALAKKYHPDTNQGDPNAHKRFSEITNAYDVLSDENKRAMYDAQGHQGATADYGDFNPNSHQNMEEMFQNFDLGDLFGQGFGGQAGGKVNGSDIQIKLHLDFMDAVNGCNKDVSFHGASSCSTCDGSGAKPGTKATNCKPCHGTGTTTKSNGFFAFQSTCKTCKGTGKQIKDPCGTCRGKGSTQGTRTLNIKIPQGVNNGMNIKLTGQGEPGERGGRKGNLYVNVSVGQHELFRREGNDIHLDVPITLAQAILGSTVTIPTLSGEVDLKVTPGTQPGEKRVLRNKGVRSVNDASYGNQYVHFVVTIPKNVNDKQKQLIQEFDQEEKNRNGPLDSLTHPILSIWNSAMKRWREYSKGQK</sequence>
<dbReference type="Gene3D" id="1.10.287.110">
    <property type="entry name" value="DnaJ domain"/>
    <property type="match status" value="1"/>
</dbReference>
<evidence type="ECO:0000256" key="6">
    <source>
        <dbReference type="PROSITE-ProRule" id="PRU00546"/>
    </source>
</evidence>
<accession>F4Q4M9</accession>
<protein>
    <submittedName>
        <fullName evidence="10">Heat shock protein DnaJ family protein</fullName>
    </submittedName>
</protein>
<dbReference type="InterPro" id="IPR036869">
    <property type="entry name" value="J_dom_sf"/>
</dbReference>
<dbReference type="PRINTS" id="PR00625">
    <property type="entry name" value="JDOMAIN"/>
</dbReference>
<organism evidence="10 11">
    <name type="scientific">Cavenderia fasciculata</name>
    <name type="common">Slime mold</name>
    <name type="synonym">Dictyostelium fasciculatum</name>
    <dbReference type="NCBI Taxonomy" id="261658"/>
    <lineage>
        <taxon>Eukaryota</taxon>
        <taxon>Amoebozoa</taxon>
        <taxon>Evosea</taxon>
        <taxon>Eumycetozoa</taxon>
        <taxon>Dictyostelia</taxon>
        <taxon>Acytosteliales</taxon>
        <taxon>Cavenderiaceae</taxon>
        <taxon>Cavenderia</taxon>
    </lineage>
</organism>
<keyword evidence="10" id="KW-0346">Stress response</keyword>
<dbReference type="FunFam" id="2.60.260.20:FF:000005">
    <property type="entry name" value="Chaperone protein dnaJ 1, mitochondrial"/>
    <property type="match status" value="1"/>
</dbReference>
<dbReference type="PROSITE" id="PS00636">
    <property type="entry name" value="DNAJ_1"/>
    <property type="match status" value="1"/>
</dbReference>
<feature type="domain" description="J" evidence="8">
    <location>
        <begin position="100"/>
        <end position="165"/>
    </location>
</feature>
<dbReference type="Gene3D" id="2.10.230.10">
    <property type="entry name" value="Heat shock protein DnaJ, cysteine-rich domain"/>
    <property type="match status" value="1"/>
</dbReference>
<dbReference type="SUPFAM" id="SSF46565">
    <property type="entry name" value="Chaperone J-domain"/>
    <property type="match status" value="1"/>
</dbReference>
<dbReference type="SUPFAM" id="SSF57938">
    <property type="entry name" value="DnaJ/Hsp40 cysteine-rich domain"/>
    <property type="match status" value="1"/>
</dbReference>
<dbReference type="Proteomes" id="UP000007797">
    <property type="component" value="Unassembled WGS sequence"/>
</dbReference>
<keyword evidence="4 6" id="KW-0862">Zinc</keyword>
<dbReference type="SUPFAM" id="SSF49493">
    <property type="entry name" value="HSP40/DnaJ peptide-binding domain"/>
    <property type="match status" value="2"/>
</dbReference>
<dbReference type="KEGG" id="dfa:DFA_08019"/>
<keyword evidence="2" id="KW-0677">Repeat</keyword>
<dbReference type="InterPro" id="IPR036410">
    <property type="entry name" value="HSP_DnaJ_Cys-rich_dom_sf"/>
</dbReference>
<name>F4Q4M9_CACFS</name>
<keyword evidence="3 6" id="KW-0863">Zinc-finger</keyword>
<dbReference type="OrthoDB" id="10256793at2759"/>
<evidence type="ECO:0000256" key="3">
    <source>
        <dbReference type="ARBA" id="ARBA00022771"/>
    </source>
</evidence>
<feature type="region of interest" description="Disordered" evidence="7">
    <location>
        <begin position="56"/>
        <end position="92"/>
    </location>
</feature>
<dbReference type="NCBIfam" id="TIGR02349">
    <property type="entry name" value="DnaJ_bact"/>
    <property type="match status" value="1"/>
</dbReference>
<dbReference type="InterPro" id="IPR001305">
    <property type="entry name" value="HSP_DnaJ_Cys-rich_dom"/>
</dbReference>
<dbReference type="GO" id="GO:0009408">
    <property type="term" value="P:response to heat"/>
    <property type="evidence" value="ECO:0007669"/>
    <property type="project" value="InterPro"/>
</dbReference>
<dbReference type="InterPro" id="IPR012724">
    <property type="entry name" value="DnaJ"/>
</dbReference>
<dbReference type="Pfam" id="PF00226">
    <property type="entry name" value="DnaJ"/>
    <property type="match status" value="1"/>
</dbReference>
<gene>
    <name evidence="10" type="ORF">DFA_08019</name>
</gene>
<reference evidence="11" key="1">
    <citation type="journal article" date="2011" name="Genome Res.">
        <title>Phylogeny-wide analysis of social amoeba genomes highlights ancient origins for complex intercellular communication.</title>
        <authorList>
            <person name="Heidel A.J."/>
            <person name="Lawal H.M."/>
            <person name="Felder M."/>
            <person name="Schilde C."/>
            <person name="Helps N.R."/>
            <person name="Tunggal B."/>
            <person name="Rivero F."/>
            <person name="John U."/>
            <person name="Schleicher M."/>
            <person name="Eichinger L."/>
            <person name="Platzer M."/>
            <person name="Noegel A.A."/>
            <person name="Schaap P."/>
            <person name="Gloeckner G."/>
        </authorList>
    </citation>
    <scope>NUCLEOTIDE SEQUENCE [LARGE SCALE GENOMIC DNA]</scope>
    <source>
        <strain evidence="11">SH3</strain>
    </source>
</reference>
<evidence type="ECO:0000313" key="10">
    <source>
        <dbReference type="EMBL" id="EGG17038.1"/>
    </source>
</evidence>
<dbReference type="Pfam" id="PF01556">
    <property type="entry name" value="DnaJ_C"/>
    <property type="match status" value="1"/>
</dbReference>
<dbReference type="InterPro" id="IPR008971">
    <property type="entry name" value="HSP40/DnaJ_pept-bd"/>
</dbReference>
<proteinExistence type="inferred from homology"/>
<evidence type="ECO:0000259" key="8">
    <source>
        <dbReference type="PROSITE" id="PS50076"/>
    </source>
</evidence>
<evidence type="ECO:0000256" key="1">
    <source>
        <dbReference type="ARBA" id="ARBA00022723"/>
    </source>
</evidence>
<evidence type="ECO:0000256" key="5">
    <source>
        <dbReference type="ARBA" id="ARBA00023186"/>
    </source>
</evidence>
<evidence type="ECO:0000256" key="4">
    <source>
        <dbReference type="ARBA" id="ARBA00022833"/>
    </source>
</evidence>
<dbReference type="GO" id="GO:0051082">
    <property type="term" value="F:unfolded protein binding"/>
    <property type="evidence" value="ECO:0007669"/>
    <property type="project" value="InterPro"/>
</dbReference>
<dbReference type="GO" id="GO:0005737">
    <property type="term" value="C:cytoplasm"/>
    <property type="evidence" value="ECO:0007669"/>
    <property type="project" value="TreeGrafter"/>
</dbReference>
<evidence type="ECO:0000313" key="11">
    <source>
        <dbReference type="Proteomes" id="UP000007797"/>
    </source>
</evidence>
<evidence type="ECO:0000259" key="9">
    <source>
        <dbReference type="PROSITE" id="PS51188"/>
    </source>
</evidence>
<feature type="compositionally biased region" description="Basic residues" evidence="7">
    <location>
        <begin position="56"/>
        <end position="67"/>
    </location>
</feature>
<dbReference type="PROSITE" id="PS51188">
    <property type="entry name" value="ZF_CR"/>
    <property type="match status" value="1"/>
</dbReference>
<dbReference type="GO" id="GO:0042026">
    <property type="term" value="P:protein refolding"/>
    <property type="evidence" value="ECO:0007669"/>
    <property type="project" value="TreeGrafter"/>
</dbReference>
<dbReference type="Pfam" id="PF00684">
    <property type="entry name" value="DnaJ_CXXCXGXG"/>
    <property type="match status" value="1"/>
</dbReference>
<dbReference type="RefSeq" id="XP_004355522.1">
    <property type="nucleotide sequence ID" value="XM_004355469.1"/>
</dbReference>
<dbReference type="SMART" id="SM00271">
    <property type="entry name" value="DnaJ"/>
    <property type="match status" value="1"/>
</dbReference>
<dbReference type="PANTHER" id="PTHR43096:SF52">
    <property type="entry name" value="DNAJ HOMOLOG 1, MITOCHONDRIAL-RELATED"/>
    <property type="match status" value="1"/>
</dbReference>
<dbReference type="GO" id="GO:0031072">
    <property type="term" value="F:heat shock protein binding"/>
    <property type="evidence" value="ECO:0007669"/>
    <property type="project" value="InterPro"/>
</dbReference>
<dbReference type="HAMAP" id="MF_01152">
    <property type="entry name" value="DnaJ"/>
    <property type="match status" value="1"/>
</dbReference>
<dbReference type="GeneID" id="14868859"/>